<dbReference type="EMBL" id="DF836312">
    <property type="protein sequence ID" value="GAN02515.1"/>
    <property type="molecule type" value="Genomic_DNA"/>
</dbReference>
<feature type="compositionally biased region" description="Low complexity" evidence="2">
    <location>
        <begin position="27"/>
        <end position="36"/>
    </location>
</feature>
<keyword evidence="3" id="KW-1133">Transmembrane helix</keyword>
<name>A0A0C9LS33_9FUNG</name>
<dbReference type="STRING" id="91626.A0A0C9LS33"/>
<evidence type="ECO:0000313" key="5">
    <source>
        <dbReference type="EMBL" id="GAN02515.1"/>
    </source>
</evidence>
<evidence type="ECO:0000256" key="2">
    <source>
        <dbReference type="SAM" id="MobiDB-lite"/>
    </source>
</evidence>
<evidence type="ECO:0000313" key="6">
    <source>
        <dbReference type="Proteomes" id="UP000053815"/>
    </source>
</evidence>
<feature type="compositionally biased region" description="Polar residues" evidence="2">
    <location>
        <begin position="1"/>
        <end position="10"/>
    </location>
</feature>
<dbReference type="InterPro" id="IPR011059">
    <property type="entry name" value="Metal-dep_hydrolase_composite"/>
</dbReference>
<keyword evidence="1 5" id="KW-0378">Hydrolase</keyword>
<evidence type="ECO:0000256" key="1">
    <source>
        <dbReference type="ARBA" id="ARBA00022801"/>
    </source>
</evidence>
<feature type="compositionally biased region" description="Basic and acidic residues" evidence="2">
    <location>
        <begin position="119"/>
        <end position="136"/>
    </location>
</feature>
<proteinExistence type="predicted"/>
<dbReference type="Gene3D" id="2.30.40.10">
    <property type="entry name" value="Urease, subunit C, domain 1"/>
    <property type="match status" value="1"/>
</dbReference>
<sequence>MTSIGNQPSYASIVRDGEDARGRDGEGSSSSPLLSSRKGKELNWHDRMRRAQHFARRNIYHILTLFTIAILLVVLLVYTLLPDSSVFPAKEVHAVPHPIQAGVSELTMEKGRMQCEAIQTRKREKNTPNESRKNPRAEVTQQPILLKNAVVWDGQGHVLKHVDVYVENGIIQKVEKDIKAAGSHVKVIDVAGHVVGPGLVDMHSHMGVDSWPELDATQDTNEMTQPLTPFVRTLDAFNPSDKAIRIVSSGGVTTALVLPGSGNLMGGEAFAFKLRPKSTLSNEDMLVQANINPEQDTKWRWMKMACGENPKRVYGSQNRMPSTRLGEAYLFRKELARAQALKQQQDDWCQAASLNDPLARFDTAFPQDLSLESLVSLLRGEVLLNVHCYETHDIEAMVRHSLEFNFTISAFHHALDAYRIPAILRRAPNNITVATFADHWGYKKEAFQAIPEAPKILYDAGIPVALKSDHPVLNSQHLIFEAAKTTHYGLPAQEAFKAVTSVPANAIGLGHRIGSLKVGYDADMVIWDREPLALGATPLQVFVDGVPLFEEKAIESATAAVEEEEEDKKQASTATANSQPPRKMHGAKSFVLKNAGYSFLGQLPTQGPVDIVVQDGSIVCSAVDCTSTIASIQTTKAVPEYDLQGGYILPGLIGVGSSLGLIEIQGEAGTGDGRAPSSKSQDAKDIIQTVDGIKLSTRHLEEAYKGGILTAITAPMSNNVVVGVSAAFKTGADSLLTDGALLSSAVALHLQIGDDYKSSSFPTISSQISFIRQLFKDNLKSDNYYGKAARGEIPTIIIAHNKDEIASLVVLKRDHFPQARLVIQGGTEAYLVASHLAALDIPVVLQPVLCTPSRFDSIHCLTGAPLTNGTAAHALHRHGVKLGVGIYDDGLARNLAWDSGWLAATSPSASELEHGAITELEAIQFVTSHLRDIYGLNQAAAALDLDDEFIVYSGNPFDVKHRLMFIHSSSNGLEALQHDA</sequence>
<dbReference type="SUPFAM" id="SSF51338">
    <property type="entry name" value="Composite domain of metallo-dependent hydrolases"/>
    <property type="match status" value="1"/>
</dbReference>
<accession>A0A0C9LS33</accession>
<dbReference type="InterPro" id="IPR032466">
    <property type="entry name" value="Metal_Hydrolase"/>
</dbReference>
<organism evidence="5">
    <name type="scientific">Mucor ambiguus</name>
    <dbReference type="NCBI Taxonomy" id="91626"/>
    <lineage>
        <taxon>Eukaryota</taxon>
        <taxon>Fungi</taxon>
        <taxon>Fungi incertae sedis</taxon>
        <taxon>Mucoromycota</taxon>
        <taxon>Mucoromycotina</taxon>
        <taxon>Mucoromycetes</taxon>
        <taxon>Mucorales</taxon>
        <taxon>Mucorineae</taxon>
        <taxon>Mucoraceae</taxon>
        <taxon>Mucor</taxon>
    </lineage>
</organism>
<dbReference type="SUPFAM" id="SSF51556">
    <property type="entry name" value="Metallo-dependent hydrolases"/>
    <property type="match status" value="1"/>
</dbReference>
<feature type="domain" description="Amidohydrolase-related" evidence="4">
    <location>
        <begin position="453"/>
        <end position="545"/>
    </location>
</feature>
<dbReference type="GO" id="GO:0008448">
    <property type="term" value="F:N-acetylglucosamine-6-phosphate deacetylase activity"/>
    <property type="evidence" value="ECO:0007669"/>
    <property type="project" value="TreeGrafter"/>
</dbReference>
<dbReference type="Pfam" id="PF01979">
    <property type="entry name" value="Amidohydro_1"/>
    <property type="match status" value="1"/>
</dbReference>
<keyword evidence="3" id="KW-0472">Membrane</keyword>
<dbReference type="OrthoDB" id="10258955at2759"/>
<evidence type="ECO:0000256" key="3">
    <source>
        <dbReference type="SAM" id="Phobius"/>
    </source>
</evidence>
<dbReference type="GO" id="GO:0006046">
    <property type="term" value="P:N-acetylglucosamine catabolic process"/>
    <property type="evidence" value="ECO:0007669"/>
    <property type="project" value="TreeGrafter"/>
</dbReference>
<feature type="compositionally biased region" description="Basic and acidic residues" evidence="2">
    <location>
        <begin position="15"/>
        <end position="26"/>
    </location>
</feature>
<keyword evidence="3" id="KW-0812">Transmembrane</keyword>
<feature type="region of interest" description="Disordered" evidence="2">
    <location>
        <begin position="119"/>
        <end position="139"/>
    </location>
</feature>
<feature type="transmembrane region" description="Helical" evidence="3">
    <location>
        <begin position="59"/>
        <end position="81"/>
    </location>
</feature>
<protein>
    <submittedName>
        <fullName evidence="5">Composite domain of metallo-dependent hydrolase</fullName>
    </submittedName>
</protein>
<dbReference type="Proteomes" id="UP000053815">
    <property type="component" value="Unassembled WGS sequence"/>
</dbReference>
<reference evidence="5" key="1">
    <citation type="submission" date="2014-09" db="EMBL/GenBank/DDBJ databases">
        <title>Draft genome sequence of an oleaginous Mucoromycotina fungus Mucor ambiguus NBRC6742.</title>
        <authorList>
            <person name="Takeda I."/>
            <person name="Yamane N."/>
            <person name="Morita T."/>
            <person name="Tamano K."/>
            <person name="Machida M."/>
            <person name="Baker S."/>
            <person name="Koike H."/>
        </authorList>
    </citation>
    <scope>NUCLEOTIDE SEQUENCE</scope>
    <source>
        <strain evidence="5">NBRC 6742</strain>
    </source>
</reference>
<feature type="compositionally biased region" description="Polar residues" evidence="2">
    <location>
        <begin position="571"/>
        <end position="580"/>
    </location>
</feature>
<dbReference type="PANTHER" id="PTHR11113:SF14">
    <property type="entry name" value="N-ACETYLGLUCOSAMINE-6-PHOSPHATE DEACETYLASE"/>
    <property type="match status" value="1"/>
</dbReference>
<evidence type="ECO:0000259" key="4">
    <source>
        <dbReference type="Pfam" id="PF01979"/>
    </source>
</evidence>
<feature type="region of interest" description="Disordered" evidence="2">
    <location>
        <begin position="557"/>
        <end position="584"/>
    </location>
</feature>
<keyword evidence="6" id="KW-1185">Reference proteome</keyword>
<gene>
    <name evidence="5" type="ORF">MAM1_0023d01959</name>
</gene>
<dbReference type="InterPro" id="IPR006680">
    <property type="entry name" value="Amidohydro-rel"/>
</dbReference>
<dbReference type="AlphaFoldDB" id="A0A0C9LS33"/>
<dbReference type="Gene3D" id="3.20.20.140">
    <property type="entry name" value="Metal-dependent hydrolases"/>
    <property type="match status" value="2"/>
</dbReference>
<feature type="region of interest" description="Disordered" evidence="2">
    <location>
        <begin position="1"/>
        <end position="38"/>
    </location>
</feature>
<dbReference type="PANTHER" id="PTHR11113">
    <property type="entry name" value="N-ACETYLGLUCOSAMINE-6-PHOSPHATE DEACETYLASE"/>
    <property type="match status" value="1"/>
</dbReference>